<evidence type="ECO:0000313" key="1">
    <source>
        <dbReference type="EMBL" id="KAL0979020.1"/>
    </source>
</evidence>
<evidence type="ECO:0008006" key="3">
    <source>
        <dbReference type="Google" id="ProtNLM"/>
    </source>
</evidence>
<reference evidence="1 2" key="1">
    <citation type="submission" date="2024-06" db="EMBL/GenBank/DDBJ databases">
        <authorList>
            <person name="Pan Q."/>
            <person name="Wen M."/>
            <person name="Jouanno E."/>
            <person name="Zahm M."/>
            <person name="Klopp C."/>
            <person name="Cabau C."/>
            <person name="Louis A."/>
            <person name="Berthelot C."/>
            <person name="Parey E."/>
            <person name="Roest Crollius H."/>
            <person name="Montfort J."/>
            <person name="Robinson-Rechavi M."/>
            <person name="Bouchez O."/>
            <person name="Lampietro C."/>
            <person name="Lopez Roques C."/>
            <person name="Donnadieu C."/>
            <person name="Postlethwait J."/>
            <person name="Bobe J."/>
            <person name="Verreycken H."/>
            <person name="Guiguen Y."/>
        </authorList>
    </citation>
    <scope>NUCLEOTIDE SEQUENCE [LARGE SCALE GENOMIC DNA]</scope>
    <source>
        <strain evidence="1">Up_M1</strain>
        <tissue evidence="1">Testis</tissue>
    </source>
</reference>
<dbReference type="Proteomes" id="UP001557470">
    <property type="component" value="Unassembled WGS sequence"/>
</dbReference>
<dbReference type="EMBL" id="JAGEUA010000005">
    <property type="protein sequence ID" value="KAL0979020.1"/>
    <property type="molecule type" value="Genomic_DNA"/>
</dbReference>
<evidence type="ECO:0000313" key="2">
    <source>
        <dbReference type="Proteomes" id="UP001557470"/>
    </source>
</evidence>
<proteinExistence type="predicted"/>
<comment type="caution">
    <text evidence="1">The sequence shown here is derived from an EMBL/GenBank/DDBJ whole genome shotgun (WGS) entry which is preliminary data.</text>
</comment>
<gene>
    <name evidence="1" type="ORF">UPYG_G00179420</name>
</gene>
<organism evidence="1 2">
    <name type="scientific">Umbra pygmaea</name>
    <name type="common">Eastern mudminnow</name>
    <dbReference type="NCBI Taxonomy" id="75934"/>
    <lineage>
        <taxon>Eukaryota</taxon>
        <taxon>Metazoa</taxon>
        <taxon>Chordata</taxon>
        <taxon>Craniata</taxon>
        <taxon>Vertebrata</taxon>
        <taxon>Euteleostomi</taxon>
        <taxon>Actinopterygii</taxon>
        <taxon>Neopterygii</taxon>
        <taxon>Teleostei</taxon>
        <taxon>Protacanthopterygii</taxon>
        <taxon>Esociformes</taxon>
        <taxon>Umbridae</taxon>
        <taxon>Umbra</taxon>
    </lineage>
</organism>
<keyword evidence="2" id="KW-1185">Reference proteome</keyword>
<sequence length="156" mass="18091">MQNEDPQRMSFKLRKLNFIPVERQIEVKDGRIAIVKENLDKSCSFYAKPIQEGEQDKVIVYNKEVDANVVRMAFCFKNKNKDLITVVDGNNLKLLSLKDMKEPFIDDRCLFQWDTKSGNWGRLKCVADPTMYISVENDKVTVGEKAELIRLNSVKK</sequence>
<accession>A0ABD0WR25</accession>
<name>A0ABD0WR25_UMBPY</name>
<protein>
    <recommendedName>
        <fullName evidence="3">DUF4968 domain-containing protein</fullName>
    </recommendedName>
</protein>
<dbReference type="AlphaFoldDB" id="A0ABD0WR25"/>